<comment type="similarity">
    <text evidence="1">Belongs to the TRAFAC class TrmE-Era-EngA-EngB-Septin-like GTPase superfamily. AIG1/Toc34/Toc159-like paraseptin GTPase family. IAN subfamily.</text>
</comment>
<dbReference type="AlphaFoldDB" id="A0AAV6G2D6"/>
<dbReference type="GO" id="GO:0005525">
    <property type="term" value="F:GTP binding"/>
    <property type="evidence" value="ECO:0007669"/>
    <property type="project" value="UniProtKB-KW"/>
</dbReference>
<proteinExistence type="inferred from homology"/>
<accession>A0AAV6G2D6</accession>
<sequence length="137" mass="16014">MSYHVAVLGEAVWSHSLVLFITDKPLTESAFEVKGRVLRRLLEKCGERYHVLNTTDKDDSQVTDLLEKIDKMVIESRNRGTHFEMDREVLEAQKREKEKQKSQEVKAEERMKIVQRGPESSLKASESLEWLYDWFSG</sequence>
<organism evidence="6 7">
    <name type="scientific">Alosa alosa</name>
    <name type="common">allis shad</name>
    <dbReference type="NCBI Taxonomy" id="278164"/>
    <lineage>
        <taxon>Eukaryota</taxon>
        <taxon>Metazoa</taxon>
        <taxon>Chordata</taxon>
        <taxon>Craniata</taxon>
        <taxon>Vertebrata</taxon>
        <taxon>Euteleostomi</taxon>
        <taxon>Actinopterygii</taxon>
        <taxon>Neopterygii</taxon>
        <taxon>Teleostei</taxon>
        <taxon>Clupei</taxon>
        <taxon>Clupeiformes</taxon>
        <taxon>Clupeoidei</taxon>
        <taxon>Clupeidae</taxon>
        <taxon>Alosa</taxon>
    </lineage>
</organism>
<dbReference type="PANTHER" id="PTHR10903">
    <property type="entry name" value="GTPASE, IMAP FAMILY MEMBER-RELATED"/>
    <property type="match status" value="1"/>
</dbReference>
<evidence type="ECO:0000256" key="3">
    <source>
        <dbReference type="ARBA" id="ARBA00023134"/>
    </source>
</evidence>
<evidence type="ECO:0000256" key="1">
    <source>
        <dbReference type="ARBA" id="ARBA00008535"/>
    </source>
</evidence>
<feature type="region of interest" description="Disordered" evidence="4">
    <location>
        <begin position="92"/>
        <end position="121"/>
    </location>
</feature>
<comment type="caution">
    <text evidence="6">The sequence shown here is derived from an EMBL/GenBank/DDBJ whole genome shotgun (WGS) entry which is preliminary data.</text>
</comment>
<dbReference type="Pfam" id="PF04548">
    <property type="entry name" value="AIG1"/>
    <property type="match status" value="1"/>
</dbReference>
<feature type="domain" description="AIG1-type G" evidence="5">
    <location>
        <begin position="7"/>
        <end position="99"/>
    </location>
</feature>
<gene>
    <name evidence="6" type="ORF">AALO_G00225740</name>
</gene>
<reference evidence="6 7" key="1">
    <citation type="submission" date="2020-10" db="EMBL/GenBank/DDBJ databases">
        <title>Chromosome-scale genome assembly of the Allis shad, Alosa alosa.</title>
        <authorList>
            <person name="Margot Z."/>
            <person name="Christophe K."/>
            <person name="Cabau C."/>
            <person name="Louis A."/>
            <person name="Berthelot C."/>
            <person name="Parey E."/>
            <person name="Roest Crollius H."/>
            <person name="Montfort J."/>
            <person name="Robinson-Rechavi M."/>
            <person name="Bucao C."/>
            <person name="Bouchez O."/>
            <person name="Gislard M."/>
            <person name="Lluch J."/>
            <person name="Milhes M."/>
            <person name="Lampietro C."/>
            <person name="Lopez Roques C."/>
            <person name="Donnadieu C."/>
            <person name="Braasch I."/>
            <person name="Desvignes T."/>
            <person name="Postlethwait J."/>
            <person name="Bobe J."/>
            <person name="Guiguen Y."/>
        </authorList>
    </citation>
    <scope>NUCLEOTIDE SEQUENCE [LARGE SCALE GENOMIC DNA]</scope>
    <source>
        <strain evidence="6">M-15738</strain>
        <tissue evidence="6">Blood</tissue>
    </source>
</reference>
<evidence type="ECO:0000259" key="5">
    <source>
        <dbReference type="Pfam" id="PF04548"/>
    </source>
</evidence>
<evidence type="ECO:0000256" key="4">
    <source>
        <dbReference type="SAM" id="MobiDB-lite"/>
    </source>
</evidence>
<dbReference type="InterPro" id="IPR027417">
    <property type="entry name" value="P-loop_NTPase"/>
</dbReference>
<evidence type="ECO:0000313" key="7">
    <source>
        <dbReference type="Proteomes" id="UP000823561"/>
    </source>
</evidence>
<dbReference type="Gene3D" id="3.40.50.300">
    <property type="entry name" value="P-loop containing nucleotide triphosphate hydrolases"/>
    <property type="match status" value="1"/>
</dbReference>
<keyword evidence="2" id="KW-0547">Nucleotide-binding</keyword>
<name>A0AAV6G2D6_9TELE</name>
<dbReference type="Proteomes" id="UP000823561">
    <property type="component" value="Chromosome 17"/>
</dbReference>
<keyword evidence="3" id="KW-0342">GTP-binding</keyword>
<protein>
    <recommendedName>
        <fullName evidence="5">AIG1-type G domain-containing protein</fullName>
    </recommendedName>
</protein>
<evidence type="ECO:0000256" key="2">
    <source>
        <dbReference type="ARBA" id="ARBA00022741"/>
    </source>
</evidence>
<dbReference type="InterPro" id="IPR045058">
    <property type="entry name" value="GIMA/IAN/Toc"/>
</dbReference>
<evidence type="ECO:0000313" key="6">
    <source>
        <dbReference type="EMBL" id="KAG5267786.1"/>
    </source>
</evidence>
<dbReference type="EMBL" id="JADWDJ010000017">
    <property type="protein sequence ID" value="KAG5267786.1"/>
    <property type="molecule type" value="Genomic_DNA"/>
</dbReference>
<dbReference type="InterPro" id="IPR006703">
    <property type="entry name" value="G_AIG1"/>
</dbReference>
<feature type="compositionally biased region" description="Basic and acidic residues" evidence="4">
    <location>
        <begin position="92"/>
        <end position="112"/>
    </location>
</feature>
<dbReference type="PANTHER" id="PTHR10903:SF107">
    <property type="entry name" value="GTPASE IMAP FAMILY MEMBER 4-LIKE-RELATED"/>
    <property type="match status" value="1"/>
</dbReference>
<keyword evidence="7" id="KW-1185">Reference proteome</keyword>